<feature type="region of interest" description="Disordered" evidence="1">
    <location>
        <begin position="994"/>
        <end position="1028"/>
    </location>
</feature>
<dbReference type="PROSITE" id="PS50041">
    <property type="entry name" value="C_TYPE_LECTIN_2"/>
    <property type="match status" value="1"/>
</dbReference>
<dbReference type="SMART" id="SM00034">
    <property type="entry name" value="CLECT"/>
    <property type="match status" value="3"/>
</dbReference>
<feature type="compositionally biased region" description="Polar residues" evidence="1">
    <location>
        <begin position="1013"/>
        <end position="1028"/>
    </location>
</feature>
<feature type="non-terminal residue" evidence="2">
    <location>
        <position position="1036"/>
    </location>
</feature>
<protein>
    <submittedName>
        <fullName evidence="2">Uncharacterized protein</fullName>
    </submittedName>
</protein>
<name>A0A7R8ZTB3_9CRUS</name>
<dbReference type="InterPro" id="IPR001304">
    <property type="entry name" value="C-type_lectin-like"/>
</dbReference>
<dbReference type="InterPro" id="IPR016187">
    <property type="entry name" value="CTDL_fold"/>
</dbReference>
<dbReference type="EMBL" id="OB663117">
    <property type="protein sequence ID" value="CAD7231001.1"/>
    <property type="molecule type" value="Genomic_DNA"/>
</dbReference>
<gene>
    <name evidence="2" type="ORF">CTOB1V02_LOCUS8856</name>
</gene>
<dbReference type="Gene3D" id="3.10.100.10">
    <property type="entry name" value="Mannose-Binding Protein A, subunit A"/>
    <property type="match status" value="4"/>
</dbReference>
<dbReference type="SUPFAM" id="SSF56436">
    <property type="entry name" value="C-type lectin-like"/>
    <property type="match status" value="4"/>
</dbReference>
<dbReference type="OrthoDB" id="7357196at2759"/>
<evidence type="ECO:0000313" key="2">
    <source>
        <dbReference type="EMBL" id="CAD7231001.1"/>
    </source>
</evidence>
<reference evidence="2" key="1">
    <citation type="submission" date="2020-11" db="EMBL/GenBank/DDBJ databases">
        <authorList>
            <person name="Tran Van P."/>
        </authorList>
    </citation>
    <scope>NUCLEOTIDE SEQUENCE</scope>
</reference>
<sequence>MDSISKYEAGMIQYNGKCFYVSENPLIWGEAEKQCQETFNGHLAMPVSYDWVLLVTEKVGYDYRFHIGPNVQNSPYNCSSVEECLPLWKFPNGTSINFWSSGEPNNWPQLIPETCLDIRTRAKTPYLNDGPCFEQRGFICELDSVPQHPQSMIQYNGKCFYVSENPLIWGEAEKQCQETFNGHLAMPVSYDWVLLVTEKVGYDYRFHIGPNVHSAGPPYPTGTTATIDCSNGTLEAECLGEPYGWFFSEKPYEICSRLCVTGIVAHGEGCYYVSEKNDTKYWVDSEKACQQNFNGHLAYPDSNDLLLAINEFLTPTEDTQLSIASHTTNIVYKCENRAQCAEFWKYPNESTVPLEMYTSDKPDPFSKCQTLFLHQNASPKLRSEGCLDVKRRYICQIDAQNADLARCSSPPNQLVCNSSLFSYNNDDGDPPYPVGTVAELSCSSGELVVAECLGEPLGWFFHNDSLEACGICGCKSAMPVGCTATFSKDPDGEGSYSYGTQMFMNCSCPESEGCYVSVIATCFGYPLDWFYEEFPVPACKNRFAYDGSCYTIPDKELGLEGASDYCKDAYNGYVALAVSSDAFIQKVESLSSAKGLNKTIPIGFATQLSQKVSAYLCGSTVQCNAGWLDKYEKRFSKIEIAPGNDPKKCLVLDREKRLYTNLDCSSPRYFLCRTEPDDRKFECGHVANISNHVLVTAGSQQPSAYPYQTTLQFNYTCACSNETGIKPAVCLGHPVEWLFPEGIHVCPKCPARNGLIASRAPQPQLDKVEQRRVNVPMACYDSEKARHVDRIRAISFREARDAGADFITRSWVAKRLNRSEQFVKMNWQRDPYHCDMMACYDSEKARHVDRIRAISFREARDAGADFITRSWVAKRLNRSEQFVKMNWQRDPYHCDMVHGPQLGSRTLSDQSKEIIKREVGKQKRSVRVLTKILENERGKVRSHMTVFREFRRMGMKPFHVIRKPLLSEDARENRLWFANLIRLRVARRLQPKHSSVSRAWTSSSAASGRVLRPTSTRPNISGRSSRTVSRITYEGV</sequence>
<feature type="compositionally biased region" description="Low complexity" evidence="1">
    <location>
        <begin position="994"/>
        <end position="1007"/>
    </location>
</feature>
<evidence type="ECO:0000256" key="1">
    <source>
        <dbReference type="SAM" id="MobiDB-lite"/>
    </source>
</evidence>
<dbReference type="InterPro" id="IPR016186">
    <property type="entry name" value="C-type_lectin-like/link_sf"/>
</dbReference>
<proteinExistence type="predicted"/>
<dbReference type="AlphaFoldDB" id="A0A7R8ZTB3"/>
<organism evidence="2">
    <name type="scientific">Cyprideis torosa</name>
    <dbReference type="NCBI Taxonomy" id="163714"/>
    <lineage>
        <taxon>Eukaryota</taxon>
        <taxon>Metazoa</taxon>
        <taxon>Ecdysozoa</taxon>
        <taxon>Arthropoda</taxon>
        <taxon>Crustacea</taxon>
        <taxon>Oligostraca</taxon>
        <taxon>Ostracoda</taxon>
        <taxon>Podocopa</taxon>
        <taxon>Podocopida</taxon>
        <taxon>Cytherocopina</taxon>
        <taxon>Cytheroidea</taxon>
        <taxon>Cytherideidae</taxon>
        <taxon>Cyprideis</taxon>
    </lineage>
</organism>
<accession>A0A7R8ZTB3</accession>